<keyword evidence="2" id="KW-0812">Transmembrane</keyword>
<dbReference type="EMBL" id="FXSZ01000014">
    <property type="protein sequence ID" value="SMO82612.1"/>
    <property type="molecule type" value="Genomic_DNA"/>
</dbReference>
<dbReference type="InterPro" id="IPR003423">
    <property type="entry name" value="OMP_efflux"/>
</dbReference>
<organism evidence="3 4">
    <name type="scientific">Solitalea koreensis</name>
    <dbReference type="NCBI Taxonomy" id="543615"/>
    <lineage>
        <taxon>Bacteria</taxon>
        <taxon>Pseudomonadati</taxon>
        <taxon>Bacteroidota</taxon>
        <taxon>Sphingobacteriia</taxon>
        <taxon>Sphingobacteriales</taxon>
        <taxon>Sphingobacteriaceae</taxon>
        <taxon>Solitalea</taxon>
    </lineage>
</organism>
<dbReference type="SUPFAM" id="SSF56954">
    <property type="entry name" value="Outer membrane efflux proteins (OEP)"/>
    <property type="match status" value="1"/>
</dbReference>
<reference evidence="3 4" key="1">
    <citation type="submission" date="2017-05" db="EMBL/GenBank/DDBJ databases">
        <authorList>
            <person name="Varghese N."/>
            <person name="Submissions S."/>
        </authorList>
    </citation>
    <scope>NUCLEOTIDE SEQUENCE [LARGE SCALE GENOMIC DNA]</scope>
    <source>
        <strain evidence="3 4">DSM 21342</strain>
    </source>
</reference>
<sequence>MKKLFSFILISLLVSGCLVGPKYSRPVVGPPAVYLNDSIKTDSITNLKWWEVYQDTVLQGLIRTTLAQNKDLLTAVARVEEAKAVYGFTKANQFPFVDYSARAGVTKVNENASQSGIGFDGNLFSVVGNVSWELDLWGKLGHANRAAWADFLATEENRQAVIVSLVAQVAQFYFAIRGLDDRIEISKKTLRSRSEYLKIITLRFEKGEVAELDKLQAEQLEYEAAATIPSLERELSGVETALNVLLGRLPGKINRGLQNVTQQLPPDIPTGLPSQLLQRRPDVRFAEQNLISQTEQVGVAVALRFPSLSLTGFAGLASSDLSNLIDGNSFVGSITGQLAGPVFRFNQNKRRVEAAKARAKQFAFQYEQSVLQAFGDVEFSLAQVSTYKREYSARSMQVIAATKSLELSKALYDNGYTSFLQVLDAERNLYDGELVQALTKQNQLIATVQLYKALGGGW</sequence>
<dbReference type="Gene3D" id="1.20.1600.10">
    <property type="entry name" value="Outer membrane efflux proteins (OEP)"/>
    <property type="match status" value="1"/>
</dbReference>
<keyword evidence="4" id="KW-1185">Reference proteome</keyword>
<dbReference type="PANTHER" id="PTHR30203:SF33">
    <property type="entry name" value="BLR4455 PROTEIN"/>
    <property type="match status" value="1"/>
</dbReference>
<dbReference type="OrthoDB" id="9770517at2"/>
<evidence type="ECO:0000256" key="1">
    <source>
        <dbReference type="ARBA" id="ARBA00007613"/>
    </source>
</evidence>
<keyword evidence="2" id="KW-0472">Membrane</keyword>
<dbReference type="PANTHER" id="PTHR30203">
    <property type="entry name" value="OUTER MEMBRANE CATION EFFLUX PROTEIN"/>
    <property type="match status" value="1"/>
</dbReference>
<dbReference type="RefSeq" id="WP_142604720.1">
    <property type="nucleotide sequence ID" value="NZ_FXSZ01000014.1"/>
</dbReference>
<dbReference type="NCBIfam" id="TIGR01845">
    <property type="entry name" value="outer_NodT"/>
    <property type="match status" value="1"/>
</dbReference>
<dbReference type="Proteomes" id="UP000315971">
    <property type="component" value="Unassembled WGS sequence"/>
</dbReference>
<evidence type="ECO:0000313" key="3">
    <source>
        <dbReference type="EMBL" id="SMO82612.1"/>
    </source>
</evidence>
<keyword evidence="2" id="KW-0449">Lipoprotein</keyword>
<evidence type="ECO:0000313" key="4">
    <source>
        <dbReference type="Proteomes" id="UP000315971"/>
    </source>
</evidence>
<protein>
    <submittedName>
        <fullName evidence="3">Outer membrane protein, multidrug efflux system</fullName>
    </submittedName>
</protein>
<proteinExistence type="inferred from homology"/>
<dbReference type="GO" id="GO:0005886">
    <property type="term" value="C:plasma membrane"/>
    <property type="evidence" value="ECO:0007669"/>
    <property type="project" value="UniProtKB-SubCell"/>
</dbReference>
<evidence type="ECO:0000256" key="2">
    <source>
        <dbReference type="RuleBase" id="RU362097"/>
    </source>
</evidence>
<comment type="similarity">
    <text evidence="1 2">Belongs to the outer membrane factor (OMF) (TC 1.B.17) family.</text>
</comment>
<dbReference type="Pfam" id="PF02321">
    <property type="entry name" value="OEP"/>
    <property type="match status" value="2"/>
</dbReference>
<keyword evidence="2" id="KW-1134">Transmembrane beta strand</keyword>
<gene>
    <name evidence="3" type="ORF">SAMN06265350_11438</name>
</gene>
<dbReference type="GO" id="GO:0015562">
    <property type="term" value="F:efflux transmembrane transporter activity"/>
    <property type="evidence" value="ECO:0007669"/>
    <property type="project" value="InterPro"/>
</dbReference>
<keyword evidence="2" id="KW-0564">Palmitate</keyword>
<dbReference type="AlphaFoldDB" id="A0A521EFG9"/>
<name>A0A521EFG9_9SPHI</name>
<dbReference type="Gene3D" id="2.20.200.10">
    <property type="entry name" value="Outer membrane efflux proteins (OEP)"/>
    <property type="match status" value="1"/>
</dbReference>
<dbReference type="PROSITE" id="PS51257">
    <property type="entry name" value="PROKAR_LIPOPROTEIN"/>
    <property type="match status" value="1"/>
</dbReference>
<dbReference type="InterPro" id="IPR010131">
    <property type="entry name" value="MdtP/NodT-like"/>
</dbReference>
<comment type="subcellular location">
    <subcellularLocation>
        <location evidence="2">Cell membrane</location>
        <topology evidence="2">Lipid-anchor</topology>
    </subcellularLocation>
</comment>
<accession>A0A521EFG9</accession>